<evidence type="ECO:0000256" key="4">
    <source>
        <dbReference type="ARBA" id="ARBA00023136"/>
    </source>
</evidence>
<organism evidence="7 8">
    <name type="scientific">Jeotgalibacillus marinus</name>
    <dbReference type="NCBI Taxonomy" id="86667"/>
    <lineage>
        <taxon>Bacteria</taxon>
        <taxon>Bacillati</taxon>
        <taxon>Bacillota</taxon>
        <taxon>Bacilli</taxon>
        <taxon>Bacillales</taxon>
        <taxon>Caryophanaceae</taxon>
        <taxon>Jeotgalibacillus</taxon>
    </lineage>
</organism>
<comment type="subcellular location">
    <subcellularLocation>
        <location evidence="1">Membrane</location>
        <topology evidence="1">Multi-pass membrane protein</topology>
    </subcellularLocation>
</comment>
<keyword evidence="3 6" id="KW-1133">Transmembrane helix</keyword>
<evidence type="ECO:0000256" key="2">
    <source>
        <dbReference type="ARBA" id="ARBA00022692"/>
    </source>
</evidence>
<evidence type="ECO:0000313" key="7">
    <source>
        <dbReference type="EMBL" id="MEW9502365.1"/>
    </source>
</evidence>
<dbReference type="EMBL" id="JBFMIA010000010">
    <property type="protein sequence ID" value="MEW9502365.1"/>
    <property type="molecule type" value="Genomic_DNA"/>
</dbReference>
<dbReference type="Pfam" id="PF05105">
    <property type="entry name" value="Phage_holin_4_1"/>
    <property type="match status" value="1"/>
</dbReference>
<proteinExistence type="inferred from homology"/>
<evidence type="ECO:0000256" key="6">
    <source>
        <dbReference type="SAM" id="Phobius"/>
    </source>
</evidence>
<evidence type="ECO:0000256" key="3">
    <source>
        <dbReference type="ARBA" id="ARBA00022989"/>
    </source>
</evidence>
<keyword evidence="4 6" id="KW-0472">Membrane</keyword>
<evidence type="ECO:0000256" key="5">
    <source>
        <dbReference type="ARBA" id="ARBA00023600"/>
    </source>
</evidence>
<reference evidence="7 8" key="1">
    <citation type="journal article" date="1979" name="Int. J. Syst. Evol. Microbiol.">
        <title>Bacillus globisporus subsp. marinus subsp. nov.</title>
        <authorList>
            <person name="Liu H."/>
        </authorList>
    </citation>
    <scope>NUCLEOTIDE SEQUENCE [LARGE SCALE GENOMIC DNA]</scope>
    <source>
        <strain evidence="7 8">DSM 1297</strain>
    </source>
</reference>
<feature type="transmembrane region" description="Helical" evidence="6">
    <location>
        <begin position="20"/>
        <end position="44"/>
    </location>
</feature>
<keyword evidence="8" id="KW-1185">Reference proteome</keyword>
<gene>
    <name evidence="7" type="ORF">AB1471_11220</name>
</gene>
<comment type="caution">
    <text evidence="7">The sequence shown here is derived from an EMBL/GenBank/DDBJ whole genome shotgun (WGS) entry which is preliminary data.</text>
</comment>
<evidence type="ECO:0000256" key="1">
    <source>
        <dbReference type="ARBA" id="ARBA00004141"/>
    </source>
</evidence>
<name>A0ABV3Q4U1_9BACL</name>
<protein>
    <submittedName>
        <fullName evidence="7">Phage holin family protein</fullName>
    </submittedName>
</protein>
<keyword evidence="2 6" id="KW-0812">Transmembrane</keyword>
<dbReference type="NCBIfam" id="TIGR01593">
    <property type="entry name" value="holin_tox_secr"/>
    <property type="match status" value="1"/>
</dbReference>
<comment type="similarity">
    <text evidence="5">Belongs to the bacteriophage holin family. Cp-1 holin subfamily.</text>
</comment>
<evidence type="ECO:0000313" key="8">
    <source>
        <dbReference type="Proteomes" id="UP001556040"/>
    </source>
</evidence>
<dbReference type="Proteomes" id="UP001556040">
    <property type="component" value="Unassembled WGS sequence"/>
</dbReference>
<sequence>MSFLFSTADKLSYLAITTSVGYLLGFLFGGWTASLQILLSLMVVDYASGLLASRKGELNSKIGYEGIKKKAMIGVIVAAANLTDLAILESSGVNVGGLSFRELVIFFYIGNELLSITENAGRAGVPIPTRFTETIKVLKGKEQESKKGENND</sequence>
<dbReference type="InterPro" id="IPR006480">
    <property type="entry name" value="Phage_holin_4_1"/>
</dbReference>
<dbReference type="RefSeq" id="WP_367779858.1">
    <property type="nucleotide sequence ID" value="NZ_JBFMIA010000010.1"/>
</dbReference>
<accession>A0ABV3Q4U1</accession>